<name>A0AAV4DBV3_9GAST</name>
<feature type="compositionally biased region" description="Basic and acidic residues" evidence="4">
    <location>
        <begin position="763"/>
        <end position="776"/>
    </location>
</feature>
<feature type="region of interest" description="Disordered" evidence="4">
    <location>
        <begin position="907"/>
        <end position="933"/>
    </location>
</feature>
<evidence type="ECO:0000259" key="5">
    <source>
        <dbReference type="PROSITE" id="PS50061"/>
    </source>
</evidence>
<protein>
    <submittedName>
        <fullName evidence="7">Transcription factor etv7</fullName>
    </submittedName>
</protein>
<dbReference type="Gene3D" id="1.10.10.10">
    <property type="entry name" value="Winged helix-like DNA-binding domain superfamily/Winged helix DNA-binding domain"/>
    <property type="match status" value="1"/>
</dbReference>
<evidence type="ECO:0000256" key="4">
    <source>
        <dbReference type="SAM" id="MobiDB-lite"/>
    </source>
</evidence>
<dbReference type="PROSITE" id="PS51433">
    <property type="entry name" value="PNT"/>
    <property type="match status" value="1"/>
</dbReference>
<gene>
    <name evidence="7" type="ORF">PoB_006814400</name>
</gene>
<feature type="compositionally biased region" description="Basic and acidic residues" evidence="4">
    <location>
        <begin position="920"/>
        <end position="933"/>
    </location>
</feature>
<dbReference type="GO" id="GO:0005634">
    <property type="term" value="C:nucleus"/>
    <property type="evidence" value="ECO:0007669"/>
    <property type="project" value="UniProtKB-SubCell"/>
</dbReference>
<dbReference type="Pfam" id="PF00178">
    <property type="entry name" value="Ets"/>
    <property type="match status" value="1"/>
</dbReference>
<organism evidence="7 8">
    <name type="scientific">Plakobranchus ocellatus</name>
    <dbReference type="NCBI Taxonomy" id="259542"/>
    <lineage>
        <taxon>Eukaryota</taxon>
        <taxon>Metazoa</taxon>
        <taxon>Spiralia</taxon>
        <taxon>Lophotrochozoa</taxon>
        <taxon>Mollusca</taxon>
        <taxon>Gastropoda</taxon>
        <taxon>Heterobranchia</taxon>
        <taxon>Euthyneura</taxon>
        <taxon>Panpulmonata</taxon>
        <taxon>Sacoglossa</taxon>
        <taxon>Placobranchoidea</taxon>
        <taxon>Plakobranchidae</taxon>
        <taxon>Plakobranchus</taxon>
    </lineage>
</organism>
<feature type="compositionally biased region" description="Low complexity" evidence="4">
    <location>
        <begin position="139"/>
        <end position="163"/>
    </location>
</feature>
<dbReference type="InterPro" id="IPR036388">
    <property type="entry name" value="WH-like_DNA-bd_sf"/>
</dbReference>
<dbReference type="PANTHER" id="PTHR11849">
    <property type="entry name" value="ETS"/>
    <property type="match status" value="1"/>
</dbReference>
<feature type="compositionally biased region" description="Polar residues" evidence="4">
    <location>
        <begin position="908"/>
        <end position="919"/>
    </location>
</feature>
<evidence type="ECO:0000313" key="8">
    <source>
        <dbReference type="Proteomes" id="UP000735302"/>
    </source>
</evidence>
<dbReference type="SMART" id="SM00413">
    <property type="entry name" value="ETS"/>
    <property type="match status" value="1"/>
</dbReference>
<feature type="compositionally biased region" description="Basic and acidic residues" evidence="4">
    <location>
        <begin position="200"/>
        <end position="220"/>
    </location>
</feature>
<feature type="domain" description="ETS" evidence="5">
    <location>
        <begin position="250"/>
        <end position="331"/>
    </location>
</feature>
<dbReference type="SUPFAM" id="SSF47769">
    <property type="entry name" value="SAM/Pointed domain"/>
    <property type="match status" value="1"/>
</dbReference>
<evidence type="ECO:0000259" key="6">
    <source>
        <dbReference type="PROSITE" id="PS51433"/>
    </source>
</evidence>
<dbReference type="PRINTS" id="PR00454">
    <property type="entry name" value="ETSDOMAIN"/>
</dbReference>
<dbReference type="GO" id="GO:0030154">
    <property type="term" value="P:cell differentiation"/>
    <property type="evidence" value="ECO:0007669"/>
    <property type="project" value="TreeGrafter"/>
</dbReference>
<evidence type="ECO:0000313" key="7">
    <source>
        <dbReference type="EMBL" id="GFO41639.1"/>
    </source>
</evidence>
<accession>A0AAV4DBV3</accession>
<comment type="caution">
    <text evidence="7">The sequence shown here is derived from an EMBL/GenBank/DDBJ whole genome shotgun (WGS) entry which is preliminary data.</text>
</comment>
<dbReference type="InterPro" id="IPR000418">
    <property type="entry name" value="Ets_dom"/>
</dbReference>
<proteinExistence type="inferred from homology"/>
<dbReference type="AlphaFoldDB" id="A0AAV4DBV3"/>
<dbReference type="EMBL" id="BLXT01007705">
    <property type="protein sequence ID" value="GFO41639.1"/>
    <property type="molecule type" value="Genomic_DNA"/>
</dbReference>
<dbReference type="InterPro" id="IPR036390">
    <property type="entry name" value="WH_DNA-bd_sf"/>
</dbReference>
<keyword evidence="3" id="KW-0539">Nucleus</keyword>
<dbReference type="SMART" id="SM00251">
    <property type="entry name" value="SAM_PNT"/>
    <property type="match status" value="1"/>
</dbReference>
<feature type="domain" description="PNT" evidence="6">
    <location>
        <begin position="11"/>
        <end position="95"/>
    </location>
</feature>
<reference evidence="7 8" key="1">
    <citation type="journal article" date="2021" name="Elife">
        <title>Chloroplast acquisition without the gene transfer in kleptoplastic sea slugs, Plakobranchus ocellatus.</title>
        <authorList>
            <person name="Maeda T."/>
            <person name="Takahashi S."/>
            <person name="Yoshida T."/>
            <person name="Shimamura S."/>
            <person name="Takaki Y."/>
            <person name="Nagai Y."/>
            <person name="Toyoda A."/>
            <person name="Suzuki Y."/>
            <person name="Arimoto A."/>
            <person name="Ishii H."/>
            <person name="Satoh N."/>
            <person name="Nishiyama T."/>
            <person name="Hasebe M."/>
            <person name="Maruyama T."/>
            <person name="Minagawa J."/>
            <person name="Obokata J."/>
            <person name="Shigenobu S."/>
        </authorList>
    </citation>
    <scope>NUCLEOTIDE SEQUENCE [LARGE SCALE GENOMIC DNA]</scope>
</reference>
<feature type="region of interest" description="Disordered" evidence="4">
    <location>
        <begin position="958"/>
        <end position="981"/>
    </location>
</feature>
<comment type="similarity">
    <text evidence="1 3">Belongs to the ETS family.</text>
</comment>
<dbReference type="Proteomes" id="UP000735302">
    <property type="component" value="Unassembled WGS sequence"/>
</dbReference>
<feature type="region of interest" description="Disordered" evidence="4">
    <location>
        <begin position="741"/>
        <end position="781"/>
    </location>
</feature>
<dbReference type="InterPro" id="IPR013761">
    <property type="entry name" value="SAM/pointed_sf"/>
</dbReference>
<keyword evidence="8" id="KW-1185">Reference proteome</keyword>
<dbReference type="Pfam" id="PF02198">
    <property type="entry name" value="SAM_PNT"/>
    <property type="match status" value="1"/>
</dbReference>
<dbReference type="PROSITE" id="PS00346">
    <property type="entry name" value="ETS_DOMAIN_2"/>
    <property type="match status" value="1"/>
</dbReference>
<evidence type="ECO:0000256" key="1">
    <source>
        <dbReference type="ARBA" id="ARBA00005562"/>
    </source>
</evidence>
<dbReference type="InterPro" id="IPR003118">
    <property type="entry name" value="Pointed_dom"/>
</dbReference>
<dbReference type="GO" id="GO:0000981">
    <property type="term" value="F:DNA-binding transcription factor activity, RNA polymerase II-specific"/>
    <property type="evidence" value="ECO:0007669"/>
    <property type="project" value="TreeGrafter"/>
</dbReference>
<feature type="region of interest" description="Disordered" evidence="4">
    <location>
        <begin position="135"/>
        <end position="167"/>
    </location>
</feature>
<feature type="region of interest" description="Disordered" evidence="4">
    <location>
        <begin position="522"/>
        <end position="543"/>
    </location>
</feature>
<feature type="region of interest" description="Disordered" evidence="4">
    <location>
        <begin position="191"/>
        <end position="220"/>
    </location>
</feature>
<evidence type="ECO:0000256" key="3">
    <source>
        <dbReference type="RuleBase" id="RU004019"/>
    </source>
</evidence>
<evidence type="ECO:0000256" key="2">
    <source>
        <dbReference type="ARBA" id="ARBA00023125"/>
    </source>
</evidence>
<dbReference type="InterPro" id="IPR046328">
    <property type="entry name" value="ETS_fam"/>
</dbReference>
<keyword evidence="2 3" id="KW-0238">DNA-binding</keyword>
<dbReference type="PROSITE" id="PS50061">
    <property type="entry name" value="ETS_DOMAIN_3"/>
    <property type="match status" value="1"/>
</dbReference>
<dbReference type="Gene3D" id="1.10.150.50">
    <property type="entry name" value="Transcription Factor, Ets-1"/>
    <property type="match status" value="1"/>
</dbReference>
<sequence>MSSGAIVLMPQIVSSFPYPSPPDSPAHPPVQWTAAEVKAWLKFCVEEFSLSPVCASRFDMNGKAMCLLTRTDFIERAPHAGDVLYNVFQRLRHQEGTHVMCHQQFQSPVILSSTVTNTKASSTIRQSFVPILPQPPRSAPCTTATATATIRTSSSSSSATTNSDCSHDDSKNILHVSTANNSIAPCVPVSMLSPASSERSPSDNDSSCHNDRNTPSHENMDVDLDFKQEDSMSCLSPSNEEGPATSDGCRLLWEFVYQLLLDPRFSNLVCWESEADLTFRINNQSGLAELWGQQKNKDNMTYEKLSRALRYYYKMNIIKKVAGRRLTYRFLQHPTKIRRGQRGARPHASRVMAANEASATNVTSFCAVNTSSSGKCEEVTAAASMPPASSPSFSSSVTTAQTTATCFSALSAPVLSSSVCNDSLSSRPLTPVISSSSSLPRISISLPSLYGAPPLTMLENEMSHSAAIFSPSISTGTDRAAAEEKKQTFLQNLKKEEDSLCGSKLHGQPNSDDKESFISLQAATSRSDDEHHTMKGKREKKEGHVKADYPYGICASVHLLQYPDDSSADGHRITCDRSSAEERFHNGSMESGIFYQERIGNDGKGLDINQGHENFAENYSQYAEQRSSNHKSEQELLLSDQFPDQAPARRSPIVYIELKSNEIQTAQSPKSISKHDIGQLFDYSIQRISDHHCQSSRDDEDIPNIPTRLAAERSQAYSIAYPSSRAITSVSRDSSKLSKCQRFQKEEADHNSSVYENSSANRLGEKSFRPVPHSETDQQEVGPNFFSYQERNSSISREPSPAPMTPERCPASGTPPYAAHQQVHESRYDYCYIEPEGQNSICNMFPAHQNNPSWRTYRSLSPFSVPLASSPLMFNQPLNPRPASQPSFNQHTLSRSKTFLKRCHPLNDFSQLAPPTSLESRIDQDRPKRNKTMDGRVYVKSNSASDLSGVHLARLIKMEEYEQEEPEDLSMKPRQPQAIVS</sequence>
<comment type="subcellular location">
    <subcellularLocation>
        <location evidence="3">Nucleus</location>
    </subcellularLocation>
</comment>
<dbReference type="PANTHER" id="PTHR11849:SF201">
    <property type="entry name" value="ETS DNA-BINDING PROTEIN POKKURI"/>
    <property type="match status" value="1"/>
</dbReference>
<dbReference type="SUPFAM" id="SSF46785">
    <property type="entry name" value="Winged helix' DNA-binding domain"/>
    <property type="match status" value="1"/>
</dbReference>
<feature type="compositionally biased region" description="Polar residues" evidence="4">
    <location>
        <begin position="751"/>
        <end position="761"/>
    </location>
</feature>
<dbReference type="GO" id="GO:0043565">
    <property type="term" value="F:sequence-specific DNA binding"/>
    <property type="evidence" value="ECO:0007669"/>
    <property type="project" value="InterPro"/>
</dbReference>